<dbReference type="InterPro" id="IPR004706">
    <property type="entry name" value="Arsenical-R_Acr3"/>
</dbReference>
<feature type="transmembrane region" description="Helical" evidence="10">
    <location>
        <begin position="130"/>
        <end position="149"/>
    </location>
</feature>
<feature type="transmembrane region" description="Helical" evidence="10">
    <location>
        <begin position="234"/>
        <end position="254"/>
    </location>
</feature>
<name>A0A5K7YLP1_9BACT</name>
<feature type="compositionally biased region" description="Pro residues" evidence="9">
    <location>
        <begin position="538"/>
        <end position="547"/>
    </location>
</feature>
<keyword evidence="7 10" id="KW-1133">Transmembrane helix</keyword>
<dbReference type="PRINTS" id="PR01438">
    <property type="entry name" value="UNVRSLSTRESS"/>
</dbReference>
<dbReference type="GO" id="GO:0005886">
    <property type="term" value="C:plasma membrane"/>
    <property type="evidence" value="ECO:0007669"/>
    <property type="project" value="UniProtKB-SubCell"/>
</dbReference>
<evidence type="ECO:0000256" key="8">
    <source>
        <dbReference type="ARBA" id="ARBA00023136"/>
    </source>
</evidence>
<gene>
    <name evidence="12" type="ORF">DSCA_40960</name>
</gene>
<proteinExistence type="inferred from homology"/>
<keyword evidence="6 10" id="KW-0812">Transmembrane</keyword>
<dbReference type="GO" id="GO:0015297">
    <property type="term" value="F:antiporter activity"/>
    <property type="evidence" value="ECO:0007669"/>
    <property type="project" value="InterPro"/>
</dbReference>
<evidence type="ECO:0000256" key="4">
    <source>
        <dbReference type="ARBA" id="ARBA00022448"/>
    </source>
</evidence>
<evidence type="ECO:0000256" key="7">
    <source>
        <dbReference type="ARBA" id="ARBA00022989"/>
    </source>
</evidence>
<evidence type="ECO:0000256" key="2">
    <source>
        <dbReference type="ARBA" id="ARBA00008791"/>
    </source>
</evidence>
<dbReference type="Gene3D" id="3.40.50.620">
    <property type="entry name" value="HUPs"/>
    <property type="match status" value="1"/>
</dbReference>
<evidence type="ECO:0000313" key="12">
    <source>
        <dbReference type="EMBL" id="BBO70166.1"/>
    </source>
</evidence>
<accession>A0A5K7YLP1</accession>
<protein>
    <recommendedName>
        <fullName evidence="11">UspA domain-containing protein</fullName>
    </recommendedName>
</protein>
<feature type="transmembrane region" description="Helical" evidence="10">
    <location>
        <begin position="35"/>
        <end position="55"/>
    </location>
</feature>
<sequence>MWRVLSLLQKNLVWSIPVSMIVGLLYGYLFDAGPLKRVIIPVTFMMVYPMMVTLNVKSVFKGRDYKLQITTQIINFVLVPLLAFYTGRLFFSGGPEKYGLWAVGLFLIGVLPTSGMTISWTGFAKGNKEAAIKMVVFGLVLGALAAPIYTKVFMGAAIDVDVLHMFRQIALFVFVPLIAGLLTQTLARKKYGPRMWNDRIKPKFPPFSALGVILIAFVAMALKARNIIANPSDILTILAPLAVFYLLTYGMLSVAGRIFFKREDAIAMVFGVVMRDLSIALAIAMTAFGKQGLTIALLIALAYVIQIQSAAWYVRFVEKIFGPAQKQPAPEEGRVAPEKTATVTELSTRLTPTDEPPVPSIQKILYATDLSDTARHAVRYACSIGNRFGASVTVLHVIPDVLDALSREAGIDLADHMNRRALADFHTNGIEKAKAAIYRRIRETSRRVAREIPHCPLTEDGVVVKVGSPVRQIVTTARDEKFDLIIMGTHGHGKMEERIIGSTASDVIRMSEVPVMVVRLPAAASIQTHPQRRANQPPENPIRPPAQPGRDRLWREQGVRREE</sequence>
<dbReference type="Proteomes" id="UP000427906">
    <property type="component" value="Chromosome"/>
</dbReference>
<keyword evidence="13" id="KW-1185">Reference proteome</keyword>
<dbReference type="InterPro" id="IPR006016">
    <property type="entry name" value="UspA"/>
</dbReference>
<dbReference type="PANTHER" id="PTHR43057:SF1">
    <property type="entry name" value="ARSENICAL-RESISTANCE PROTEIN 3"/>
    <property type="match status" value="1"/>
</dbReference>
<feature type="region of interest" description="Disordered" evidence="9">
    <location>
        <begin position="526"/>
        <end position="563"/>
    </location>
</feature>
<dbReference type="EMBL" id="AP021874">
    <property type="protein sequence ID" value="BBO70166.1"/>
    <property type="molecule type" value="Genomic_DNA"/>
</dbReference>
<feature type="transmembrane region" description="Helical" evidence="10">
    <location>
        <begin position="207"/>
        <end position="228"/>
    </location>
</feature>
<dbReference type="Pfam" id="PF00582">
    <property type="entry name" value="Usp"/>
    <property type="match status" value="1"/>
</dbReference>
<feature type="transmembrane region" description="Helical" evidence="10">
    <location>
        <begin position="266"/>
        <end position="288"/>
    </location>
</feature>
<evidence type="ECO:0000256" key="6">
    <source>
        <dbReference type="ARBA" id="ARBA00022692"/>
    </source>
</evidence>
<comment type="similarity">
    <text evidence="2">Belongs to the universal stress protein A family.</text>
</comment>
<evidence type="ECO:0000256" key="3">
    <source>
        <dbReference type="ARBA" id="ARBA00010110"/>
    </source>
</evidence>
<dbReference type="CDD" id="cd00293">
    <property type="entry name" value="USP-like"/>
    <property type="match status" value="1"/>
</dbReference>
<feature type="compositionally biased region" description="Basic and acidic residues" evidence="9">
    <location>
        <begin position="549"/>
        <end position="563"/>
    </location>
</feature>
<dbReference type="OrthoDB" id="1551454at2"/>
<keyword evidence="8 10" id="KW-0472">Membrane</keyword>
<dbReference type="PANTHER" id="PTHR43057">
    <property type="entry name" value="ARSENITE EFFLUX TRANSPORTER"/>
    <property type="match status" value="1"/>
</dbReference>
<comment type="subcellular location">
    <subcellularLocation>
        <location evidence="1">Cell membrane</location>
        <topology evidence="1">Multi-pass membrane protein</topology>
    </subcellularLocation>
</comment>
<feature type="compositionally biased region" description="Polar residues" evidence="9">
    <location>
        <begin position="341"/>
        <end position="351"/>
    </location>
</feature>
<evidence type="ECO:0000259" key="11">
    <source>
        <dbReference type="Pfam" id="PF00582"/>
    </source>
</evidence>
<dbReference type="KEGG" id="dalk:DSCA_40960"/>
<evidence type="ECO:0000256" key="1">
    <source>
        <dbReference type="ARBA" id="ARBA00004651"/>
    </source>
</evidence>
<feature type="domain" description="UspA" evidence="11">
    <location>
        <begin position="361"/>
        <end position="519"/>
    </location>
</feature>
<feature type="transmembrane region" description="Helical" evidence="10">
    <location>
        <begin position="67"/>
        <end position="86"/>
    </location>
</feature>
<keyword evidence="5" id="KW-1003">Cell membrane</keyword>
<dbReference type="RefSeq" id="WP_155318135.1">
    <property type="nucleotide sequence ID" value="NZ_AP021874.1"/>
</dbReference>
<dbReference type="InterPro" id="IPR006015">
    <property type="entry name" value="Universal_stress_UspA"/>
</dbReference>
<feature type="transmembrane region" description="Helical" evidence="10">
    <location>
        <begin position="12"/>
        <end position="29"/>
    </location>
</feature>
<keyword evidence="4" id="KW-0813">Transport</keyword>
<evidence type="ECO:0000256" key="9">
    <source>
        <dbReference type="SAM" id="MobiDB-lite"/>
    </source>
</evidence>
<evidence type="ECO:0000313" key="13">
    <source>
        <dbReference type="Proteomes" id="UP000427906"/>
    </source>
</evidence>
<reference evidence="12 13" key="1">
    <citation type="submission" date="2019-11" db="EMBL/GenBank/DDBJ databases">
        <title>Comparative genomics of hydrocarbon-degrading Desulfosarcina strains.</title>
        <authorList>
            <person name="Watanabe M."/>
            <person name="Kojima H."/>
            <person name="Fukui M."/>
        </authorList>
    </citation>
    <scope>NUCLEOTIDE SEQUENCE [LARGE SCALE GENOMIC DNA]</scope>
    <source>
        <strain evidence="12 13">PL12</strain>
    </source>
</reference>
<comment type="similarity">
    <text evidence="3">Belongs to the arsenical resistance-3 (ACR3) (TC 2.A.59) family.</text>
</comment>
<dbReference type="Pfam" id="PF01758">
    <property type="entry name" value="SBF"/>
    <property type="match status" value="1"/>
</dbReference>
<organism evidence="12 13">
    <name type="scientific">Desulfosarcina alkanivorans</name>
    <dbReference type="NCBI Taxonomy" id="571177"/>
    <lineage>
        <taxon>Bacteria</taxon>
        <taxon>Pseudomonadati</taxon>
        <taxon>Thermodesulfobacteriota</taxon>
        <taxon>Desulfobacteria</taxon>
        <taxon>Desulfobacterales</taxon>
        <taxon>Desulfosarcinaceae</taxon>
        <taxon>Desulfosarcina</taxon>
    </lineage>
</organism>
<dbReference type="AlphaFoldDB" id="A0A5K7YLP1"/>
<feature type="transmembrane region" description="Helical" evidence="10">
    <location>
        <begin position="98"/>
        <end position="118"/>
    </location>
</feature>
<evidence type="ECO:0000256" key="10">
    <source>
        <dbReference type="SAM" id="Phobius"/>
    </source>
</evidence>
<dbReference type="InterPro" id="IPR038770">
    <property type="entry name" value="Na+/solute_symporter_sf"/>
</dbReference>
<dbReference type="GO" id="GO:0015105">
    <property type="term" value="F:arsenite transmembrane transporter activity"/>
    <property type="evidence" value="ECO:0007669"/>
    <property type="project" value="TreeGrafter"/>
</dbReference>
<evidence type="ECO:0000256" key="5">
    <source>
        <dbReference type="ARBA" id="ARBA00022475"/>
    </source>
</evidence>
<feature type="region of interest" description="Disordered" evidence="9">
    <location>
        <begin position="327"/>
        <end position="356"/>
    </location>
</feature>
<dbReference type="SUPFAM" id="SSF52402">
    <property type="entry name" value="Adenine nucleotide alpha hydrolases-like"/>
    <property type="match status" value="1"/>
</dbReference>
<dbReference type="InterPro" id="IPR002657">
    <property type="entry name" value="BilAc:Na_symport/Acr3"/>
</dbReference>
<dbReference type="GO" id="GO:0015104">
    <property type="term" value="F:antimonite transmembrane transporter activity"/>
    <property type="evidence" value="ECO:0007669"/>
    <property type="project" value="TreeGrafter"/>
</dbReference>
<feature type="transmembrane region" description="Helical" evidence="10">
    <location>
        <begin position="169"/>
        <end position="187"/>
    </location>
</feature>
<dbReference type="Gene3D" id="1.20.1530.20">
    <property type="match status" value="1"/>
</dbReference>
<dbReference type="InterPro" id="IPR014729">
    <property type="entry name" value="Rossmann-like_a/b/a_fold"/>
</dbReference>